<gene>
    <name evidence="10" type="primary">atpG</name>
    <name evidence="11" type="ORF">HMPREF1535_01237</name>
</gene>
<evidence type="ECO:0000256" key="2">
    <source>
        <dbReference type="ARBA" id="ARBA00004170"/>
    </source>
</evidence>
<dbReference type="CDD" id="cd12151">
    <property type="entry name" value="F1-ATPase_gamma"/>
    <property type="match status" value="1"/>
</dbReference>
<dbReference type="InterPro" id="IPR035968">
    <property type="entry name" value="ATP_synth_F1_ATPase_gsu"/>
</dbReference>
<dbReference type="GO" id="GO:0005524">
    <property type="term" value="F:ATP binding"/>
    <property type="evidence" value="ECO:0007669"/>
    <property type="project" value="UniProtKB-UniRule"/>
</dbReference>
<comment type="function">
    <text evidence="1 10">Produces ATP from ADP in the presence of a proton gradient across the membrane. The gamma chain is believed to be important in regulating ATPase activity and the flow of protons through the CF(0) complex.</text>
</comment>
<dbReference type="RefSeq" id="WP_007655661.1">
    <property type="nucleotide sequence ID" value="NZ_KQ033912.1"/>
</dbReference>
<evidence type="ECO:0000256" key="3">
    <source>
        <dbReference type="ARBA" id="ARBA00007681"/>
    </source>
</evidence>
<dbReference type="PANTHER" id="PTHR11693:SF22">
    <property type="entry name" value="ATP SYNTHASE SUBUNIT GAMMA, MITOCHONDRIAL"/>
    <property type="match status" value="1"/>
</dbReference>
<dbReference type="HOGENOM" id="CLU_050669_0_1_10"/>
<keyword evidence="6 10" id="KW-0406">Ion transport</keyword>
<evidence type="ECO:0000313" key="11">
    <source>
        <dbReference type="EMBL" id="KKB57790.1"/>
    </source>
</evidence>
<evidence type="ECO:0000256" key="10">
    <source>
        <dbReference type="HAMAP-Rule" id="MF_00815"/>
    </source>
</evidence>
<dbReference type="GO" id="GO:0045259">
    <property type="term" value="C:proton-transporting ATP synthase complex"/>
    <property type="evidence" value="ECO:0007669"/>
    <property type="project" value="UniProtKB-KW"/>
</dbReference>
<comment type="subcellular location">
    <subcellularLocation>
        <location evidence="10">Cell membrane</location>
        <topology evidence="10">Peripheral membrane protein</topology>
    </subcellularLocation>
    <subcellularLocation>
        <location evidence="2">Membrane</location>
        <topology evidence="2">Peripheral membrane protein</topology>
    </subcellularLocation>
</comment>
<comment type="subunit">
    <text evidence="10">F-type ATPases have 2 components, CF(1) - the catalytic core - and CF(0) - the membrane proton channel. CF(1) has five subunits: alpha(3), beta(3), gamma(1), delta(1), epsilon(1). CF(0) has three main subunits: a, b and c.</text>
</comment>
<keyword evidence="7 10" id="KW-0472">Membrane</keyword>
<dbReference type="Proteomes" id="UP000033047">
    <property type="component" value="Unassembled WGS sequence"/>
</dbReference>
<comment type="caution">
    <text evidence="11">The sequence shown here is derived from an EMBL/GenBank/DDBJ whole genome shotgun (WGS) entry which is preliminary data.</text>
</comment>
<evidence type="ECO:0000256" key="6">
    <source>
        <dbReference type="ARBA" id="ARBA00023065"/>
    </source>
</evidence>
<dbReference type="NCBIfam" id="NF009959">
    <property type="entry name" value="PRK13426.1"/>
    <property type="match status" value="1"/>
</dbReference>
<evidence type="ECO:0000256" key="1">
    <source>
        <dbReference type="ARBA" id="ARBA00003456"/>
    </source>
</evidence>
<comment type="similarity">
    <text evidence="3 10">Belongs to the ATPase gamma chain family.</text>
</comment>
<evidence type="ECO:0000256" key="7">
    <source>
        <dbReference type="ARBA" id="ARBA00023136"/>
    </source>
</evidence>
<dbReference type="Gene3D" id="3.40.1380.10">
    <property type="match status" value="1"/>
</dbReference>
<keyword evidence="8 10" id="KW-0139">CF(1)</keyword>
<evidence type="ECO:0000313" key="12">
    <source>
        <dbReference type="Proteomes" id="UP000033047"/>
    </source>
</evidence>
<sequence length="285" mass="31652">MASLKEIKIRLASIRNTQKITSAMRMVSSAKLHHTQTIVEHMLEYESKLSAILRGTLSAESDMSSPYAAVREVKQVAIVAFSSNSGLCGAFNANIWKELTVRLHQYEADGITVRIYPIGKKVADELHKAGYQTNDSFLTIGDKPAYEDASQLATALMELYISAQVDRVELLYHHFKNMAEQILTEKVFLPVSLPEADPESASSNYILEPSAEQLLALLLPKVLHLNIYTTLLDTVTSEHAARMLAMQTANDNANDLIQELTLQYNKNRQQAITNELLDIMGGSGQ</sequence>
<evidence type="ECO:0000256" key="4">
    <source>
        <dbReference type="ARBA" id="ARBA00022448"/>
    </source>
</evidence>
<evidence type="ECO:0000256" key="5">
    <source>
        <dbReference type="ARBA" id="ARBA00022781"/>
    </source>
</evidence>
<dbReference type="HAMAP" id="MF_00815">
    <property type="entry name" value="ATP_synth_gamma_bact"/>
    <property type="match status" value="1"/>
</dbReference>
<keyword evidence="10" id="KW-1003">Cell membrane</keyword>
<organism evidence="11 12">
    <name type="scientific">Parabacteroides goldsteinii DSM 19448 = WAL 12034</name>
    <dbReference type="NCBI Taxonomy" id="927665"/>
    <lineage>
        <taxon>Bacteria</taxon>
        <taxon>Pseudomonadati</taxon>
        <taxon>Bacteroidota</taxon>
        <taxon>Bacteroidia</taxon>
        <taxon>Bacteroidales</taxon>
        <taxon>Tannerellaceae</taxon>
        <taxon>Parabacteroides</taxon>
    </lineage>
</organism>
<dbReference type="SUPFAM" id="SSF52943">
    <property type="entry name" value="ATP synthase (F1-ATPase), gamma subunit"/>
    <property type="match status" value="1"/>
</dbReference>
<dbReference type="Pfam" id="PF00231">
    <property type="entry name" value="ATP-synt"/>
    <property type="match status" value="1"/>
</dbReference>
<evidence type="ECO:0000256" key="8">
    <source>
        <dbReference type="ARBA" id="ARBA00023196"/>
    </source>
</evidence>
<keyword evidence="9 10" id="KW-0066">ATP synthesis</keyword>
<dbReference type="PATRIC" id="fig|927665.4.peg.1262"/>
<dbReference type="NCBIfam" id="TIGR01146">
    <property type="entry name" value="ATPsyn_F1gamma"/>
    <property type="match status" value="1"/>
</dbReference>
<name>A0A0F5JJN2_9BACT</name>
<dbReference type="Gene3D" id="1.10.287.80">
    <property type="entry name" value="ATP synthase, gamma subunit, helix hairpin domain"/>
    <property type="match status" value="1"/>
</dbReference>
<dbReference type="AlphaFoldDB" id="A0A0F5JJN2"/>
<dbReference type="STRING" id="927665.HMPREF1535_01237"/>
<dbReference type="EMBL" id="AQHV01000008">
    <property type="protein sequence ID" value="KKB57790.1"/>
    <property type="molecule type" value="Genomic_DNA"/>
</dbReference>
<reference evidence="11 12" key="1">
    <citation type="submission" date="2013-04" db="EMBL/GenBank/DDBJ databases">
        <title>The Genome Sequence of Parabacteroides goldsteinii DSM 19448.</title>
        <authorList>
            <consortium name="The Broad Institute Genomics Platform"/>
            <person name="Earl A."/>
            <person name="Ward D."/>
            <person name="Feldgarden M."/>
            <person name="Gevers D."/>
            <person name="Martens E."/>
            <person name="Sakamoto M."/>
            <person name="Benno Y."/>
            <person name="Song Y."/>
            <person name="Liu C."/>
            <person name="Lee J."/>
            <person name="Bolanos M."/>
            <person name="Vaisanen M.L."/>
            <person name="Finegold S.M."/>
            <person name="Walker B."/>
            <person name="Young S."/>
            <person name="Zeng Q."/>
            <person name="Gargeya S."/>
            <person name="Fitzgerald M."/>
            <person name="Haas B."/>
            <person name="Abouelleil A."/>
            <person name="Allen A.W."/>
            <person name="Alvarado L."/>
            <person name="Arachchi H.M."/>
            <person name="Berlin A.M."/>
            <person name="Chapman S.B."/>
            <person name="Gainer-Dewar J."/>
            <person name="Goldberg J."/>
            <person name="Griggs A."/>
            <person name="Gujja S."/>
            <person name="Hansen M."/>
            <person name="Howarth C."/>
            <person name="Imamovic A."/>
            <person name="Ireland A."/>
            <person name="Larimer J."/>
            <person name="McCowan C."/>
            <person name="Murphy C."/>
            <person name="Pearson M."/>
            <person name="Poon T.W."/>
            <person name="Priest M."/>
            <person name="Roberts A."/>
            <person name="Saif S."/>
            <person name="Shea T."/>
            <person name="Sisk P."/>
            <person name="Sykes S."/>
            <person name="Wortman J."/>
            <person name="Nusbaum C."/>
            <person name="Birren B."/>
        </authorList>
    </citation>
    <scope>NUCLEOTIDE SEQUENCE [LARGE SCALE GENOMIC DNA]</scope>
    <source>
        <strain evidence="11 12">DSM 19448</strain>
    </source>
</reference>
<evidence type="ECO:0000256" key="9">
    <source>
        <dbReference type="ARBA" id="ARBA00023310"/>
    </source>
</evidence>
<protein>
    <recommendedName>
        <fullName evidence="10">ATP synthase gamma chain</fullName>
    </recommendedName>
    <alternativeName>
        <fullName evidence="10">ATP synthase F1 sector gamma subunit</fullName>
    </alternativeName>
    <alternativeName>
        <fullName evidence="10">F-ATPase gamma subunit</fullName>
    </alternativeName>
</protein>
<dbReference type="GO" id="GO:0046933">
    <property type="term" value="F:proton-transporting ATP synthase activity, rotational mechanism"/>
    <property type="evidence" value="ECO:0007669"/>
    <property type="project" value="UniProtKB-UniRule"/>
</dbReference>
<dbReference type="InterPro" id="IPR000131">
    <property type="entry name" value="ATP_synth_F1_gsu"/>
</dbReference>
<keyword evidence="4 10" id="KW-0813">Transport</keyword>
<dbReference type="PRINTS" id="PR00126">
    <property type="entry name" value="ATPASEGAMMA"/>
</dbReference>
<dbReference type="GeneID" id="69982454"/>
<dbReference type="GO" id="GO:0005886">
    <property type="term" value="C:plasma membrane"/>
    <property type="evidence" value="ECO:0007669"/>
    <property type="project" value="UniProtKB-SubCell"/>
</dbReference>
<dbReference type="GO" id="GO:0042777">
    <property type="term" value="P:proton motive force-driven plasma membrane ATP synthesis"/>
    <property type="evidence" value="ECO:0007669"/>
    <property type="project" value="UniProtKB-UniRule"/>
</dbReference>
<dbReference type="PANTHER" id="PTHR11693">
    <property type="entry name" value="ATP SYNTHASE GAMMA CHAIN"/>
    <property type="match status" value="1"/>
</dbReference>
<accession>A0A0F5JJN2</accession>
<keyword evidence="5 10" id="KW-0375">Hydrogen ion transport</keyword>
<proteinExistence type="inferred from homology"/>